<dbReference type="GO" id="GO:0006086">
    <property type="term" value="P:pyruvate decarboxylation to acetyl-CoA"/>
    <property type="evidence" value="ECO:0007669"/>
    <property type="project" value="InterPro"/>
</dbReference>
<dbReference type="InterPro" id="IPR003016">
    <property type="entry name" value="2-oxoA_DH_lipoyl-BS"/>
</dbReference>
<comment type="caution">
    <text evidence="7">The sequence shown here is derived from an EMBL/GenBank/DDBJ whole genome shotgun (WGS) entry which is preliminary data.</text>
</comment>
<keyword evidence="2" id="KW-0450">Lipoyl</keyword>
<evidence type="ECO:0000256" key="1">
    <source>
        <dbReference type="ARBA" id="ARBA00007317"/>
    </source>
</evidence>
<feature type="compositionally biased region" description="Basic and acidic residues" evidence="4">
    <location>
        <begin position="146"/>
        <end position="155"/>
    </location>
</feature>
<feature type="region of interest" description="Disordered" evidence="4">
    <location>
        <begin position="113"/>
        <end position="155"/>
    </location>
</feature>
<evidence type="ECO:0000259" key="5">
    <source>
        <dbReference type="PROSITE" id="PS50968"/>
    </source>
</evidence>
<evidence type="ECO:0000313" key="8">
    <source>
        <dbReference type="Proteomes" id="UP000027586"/>
    </source>
</evidence>
<accession>A0A068RZ42</accession>
<feature type="compositionally biased region" description="Low complexity" evidence="4">
    <location>
        <begin position="116"/>
        <end position="125"/>
    </location>
</feature>
<keyword evidence="7" id="KW-0670">Pyruvate</keyword>
<proteinExistence type="inferred from homology"/>
<dbReference type="EMBL" id="CBTN010000028">
    <property type="protein sequence ID" value="CDH55274.1"/>
    <property type="molecule type" value="Genomic_DNA"/>
</dbReference>
<comment type="similarity">
    <text evidence="1">Belongs to the 2-oxoacid dehydrogenase family.</text>
</comment>
<evidence type="ECO:0000256" key="3">
    <source>
        <dbReference type="ARBA" id="ARBA00022946"/>
    </source>
</evidence>
<dbReference type="Pfam" id="PF02817">
    <property type="entry name" value="E3_binding"/>
    <property type="match status" value="1"/>
</dbReference>
<gene>
    <name evidence="7" type="ORF">LCOR_06430.1</name>
</gene>
<dbReference type="AlphaFoldDB" id="A0A068RZ42"/>
<dbReference type="InterPro" id="IPR036625">
    <property type="entry name" value="E3-bd_dom_sf"/>
</dbReference>
<dbReference type="GO" id="GO:0004742">
    <property type="term" value="F:dihydrolipoyllysine-residue acetyltransferase activity"/>
    <property type="evidence" value="ECO:0007669"/>
    <property type="project" value="TreeGrafter"/>
</dbReference>
<dbReference type="SUPFAM" id="SSF47005">
    <property type="entry name" value="Peripheral subunit-binding domain of 2-oxo acid dehydrogenase complex"/>
    <property type="match status" value="1"/>
</dbReference>
<dbReference type="Gene3D" id="3.30.559.10">
    <property type="entry name" value="Chloramphenicol acetyltransferase-like domain"/>
    <property type="match status" value="1"/>
</dbReference>
<dbReference type="InterPro" id="IPR045257">
    <property type="entry name" value="E2/Pdx1"/>
</dbReference>
<keyword evidence="8" id="KW-1185">Reference proteome</keyword>
<evidence type="ECO:0000259" key="6">
    <source>
        <dbReference type="PROSITE" id="PS51826"/>
    </source>
</evidence>
<dbReference type="CDD" id="cd06849">
    <property type="entry name" value="lipoyl_domain"/>
    <property type="match status" value="1"/>
</dbReference>
<evidence type="ECO:0000313" key="7">
    <source>
        <dbReference type="EMBL" id="CDH55274.1"/>
    </source>
</evidence>
<evidence type="ECO:0000256" key="4">
    <source>
        <dbReference type="SAM" id="MobiDB-lite"/>
    </source>
</evidence>
<dbReference type="PROSITE" id="PS50968">
    <property type="entry name" value="BIOTINYL_LIPOYL"/>
    <property type="match status" value="1"/>
</dbReference>
<dbReference type="InterPro" id="IPR000089">
    <property type="entry name" value="Biotin_lipoyl"/>
</dbReference>
<protein>
    <submittedName>
        <fullName evidence="7">Pyruvate dehydrogenase x component</fullName>
    </submittedName>
</protein>
<dbReference type="InterPro" id="IPR011053">
    <property type="entry name" value="Single_hybrid_motif"/>
</dbReference>
<dbReference type="PANTHER" id="PTHR23151:SF82">
    <property type="entry name" value="PYRUVATE DEHYDROGENASE COMPLEX PROTEIN X COMPONENT, MITOCHONDRIAL"/>
    <property type="match status" value="1"/>
</dbReference>
<dbReference type="SUPFAM" id="SSF51230">
    <property type="entry name" value="Single hybrid motif"/>
    <property type="match status" value="1"/>
</dbReference>
<dbReference type="GO" id="GO:0045254">
    <property type="term" value="C:pyruvate dehydrogenase complex"/>
    <property type="evidence" value="ECO:0007669"/>
    <property type="project" value="InterPro"/>
</dbReference>
<dbReference type="Gene3D" id="4.10.320.10">
    <property type="entry name" value="E3-binding domain"/>
    <property type="match status" value="1"/>
</dbReference>
<dbReference type="PANTHER" id="PTHR23151">
    <property type="entry name" value="DIHYDROLIPOAMIDE ACETYL/SUCCINYL-TRANSFERASE-RELATED"/>
    <property type="match status" value="1"/>
</dbReference>
<organism evidence="7 8">
    <name type="scientific">Lichtheimia corymbifera JMRC:FSU:9682</name>
    <dbReference type="NCBI Taxonomy" id="1263082"/>
    <lineage>
        <taxon>Eukaryota</taxon>
        <taxon>Fungi</taxon>
        <taxon>Fungi incertae sedis</taxon>
        <taxon>Mucoromycota</taxon>
        <taxon>Mucoromycotina</taxon>
        <taxon>Mucoromycetes</taxon>
        <taxon>Mucorales</taxon>
        <taxon>Lichtheimiaceae</taxon>
        <taxon>Lichtheimia</taxon>
    </lineage>
</organism>
<sequence>MQRFIARLPSTKTCAAGFHSAASRAAISRFNMPAMSPTMTEGTIHQWKVKEGESFSAGDILLELETDKAQIDVDAPEDGILAKIILKDGEKAAVNQPIALLAEEGDDISNVEMPAEESSSAPEQPKAAEEPKPAAAAAPPTPSTPMDHHELDTSKLKKPLSPAVISLVLKHHIKDLGAIKASGPGGRILKGDVLAHLGLIPYKPAPPFRTSIAPPREEIVFAKPAAKEGAAAPKEEKPLPNFISKTVAVDDLLALRRALNESNRTNVSVNDFIAKAATRALQDVVSSPKVSSSPSKGIVYNTDVSSFSDAYKGGSFKIFHLSPPTYDFITDSYETSKPYELNVSASQRVESGQAPKSQDEEMVDLIGFLGGEAPKKEAPRAIGLTTKNAQIDFSAQPKVSHQVEIKLQDSVPGKILNDQKAATFLDRVEYYVRNPSELTA</sequence>
<dbReference type="OrthoDB" id="537444at2759"/>
<dbReference type="Gene3D" id="2.40.50.100">
    <property type="match status" value="1"/>
</dbReference>
<dbReference type="VEuPathDB" id="FungiDB:LCOR_06430.1"/>
<reference evidence="7" key="1">
    <citation type="submission" date="2013-08" db="EMBL/GenBank/DDBJ databases">
        <title>Gene expansion shapes genome architecture in the human pathogen Lichtheimia corymbifera: an evolutionary genomics analysis in the ancient terrestrial Mucorales (Mucoromycotina).</title>
        <authorList>
            <person name="Schwartze V.U."/>
            <person name="Winter S."/>
            <person name="Shelest E."/>
            <person name="Marcet-Houben M."/>
            <person name="Horn F."/>
            <person name="Wehner S."/>
            <person name="Hoffmann K."/>
            <person name="Riege K."/>
            <person name="Sammeth M."/>
            <person name="Nowrousian M."/>
            <person name="Valiante V."/>
            <person name="Linde J."/>
            <person name="Jacobsen I.D."/>
            <person name="Marz M."/>
            <person name="Brakhage A.A."/>
            <person name="Gabaldon T."/>
            <person name="Bocker S."/>
            <person name="Voigt K."/>
        </authorList>
    </citation>
    <scope>NUCLEOTIDE SEQUENCE [LARGE SCALE GENOMIC DNA]</scope>
    <source>
        <strain evidence="7">FSU 9682</strain>
    </source>
</reference>
<name>A0A068RZ42_9FUNG</name>
<dbReference type="PROSITE" id="PS00189">
    <property type="entry name" value="LIPOYL"/>
    <property type="match status" value="1"/>
</dbReference>
<keyword evidence="3" id="KW-0809">Transit peptide</keyword>
<dbReference type="STRING" id="1263082.A0A068RZ42"/>
<dbReference type="InterPro" id="IPR023213">
    <property type="entry name" value="CAT-like_dom_sf"/>
</dbReference>
<dbReference type="Proteomes" id="UP000027586">
    <property type="component" value="Unassembled WGS sequence"/>
</dbReference>
<feature type="domain" description="Peripheral subunit-binding (PSBD)" evidence="6">
    <location>
        <begin position="159"/>
        <end position="197"/>
    </location>
</feature>
<dbReference type="PROSITE" id="PS51826">
    <property type="entry name" value="PSBD"/>
    <property type="match status" value="1"/>
</dbReference>
<dbReference type="InterPro" id="IPR004167">
    <property type="entry name" value="PSBD"/>
</dbReference>
<dbReference type="FunFam" id="2.40.50.100:FF:000010">
    <property type="entry name" value="Acetyltransferase component of pyruvate dehydrogenase complex"/>
    <property type="match status" value="1"/>
</dbReference>
<feature type="domain" description="Lipoyl-binding" evidence="5">
    <location>
        <begin position="27"/>
        <end position="102"/>
    </location>
</feature>
<dbReference type="Pfam" id="PF00364">
    <property type="entry name" value="Biotin_lipoyl"/>
    <property type="match status" value="1"/>
</dbReference>
<evidence type="ECO:0000256" key="2">
    <source>
        <dbReference type="ARBA" id="ARBA00022823"/>
    </source>
</evidence>